<evidence type="ECO:0000259" key="3">
    <source>
        <dbReference type="PROSITE" id="PS50110"/>
    </source>
</evidence>
<evidence type="ECO:0000313" key="5">
    <source>
        <dbReference type="Proteomes" id="UP000630805"/>
    </source>
</evidence>
<dbReference type="PROSITE" id="PS50110">
    <property type="entry name" value="RESPONSE_REGULATORY"/>
    <property type="match status" value="1"/>
</dbReference>
<dbReference type="SMART" id="SM00448">
    <property type="entry name" value="REC"/>
    <property type="match status" value="1"/>
</dbReference>
<sequence length="457" mass="50221">MDEITLGCDPSPDVKSHDARVALSGKITQRRGYRVSGANLEEARSDLDFGAIRKVLVVDDSRLQRRILVASLRKWGFDVLEAESGDVAMAMCADDPPDLVVSDWIMPGMSGLDFCRAFRALDSEQYSYFILLTSKSEKQEVARGLDAGADDFLIKPLEAGELRARISAGARILDMQRELSEKNRLIESALEELKLAHDAIDKDLIQARKIQESLVPELTREFGKSRVSLLLKPCGHIGGDLVGMFSPGVNRLGFYSIDVSGHGITSAMMTARLGSYLSSTHFDQNVAMEPRFNKFYALLPPEDVAEALNCRLMADAGIEEYFTMAYAIVDLRNGHVKMVQAGHPHPLLLRHDGSTEFLGEGGLPIGLLPNVSFHQTETHLKPGDKLLLYSDGFTECHLADGGLLDEAGLRQMALECAAGRGGSEFLDDMFWKLTQVMSPDEGMGDDVSAVFFEYNGP</sequence>
<gene>
    <name evidence="4" type="ORF">HW561_09115</name>
</gene>
<dbReference type="SUPFAM" id="SSF81606">
    <property type="entry name" value="PP2C-like"/>
    <property type="match status" value="1"/>
</dbReference>
<keyword evidence="1" id="KW-0378">Hydrolase</keyword>
<dbReference type="Gene3D" id="3.40.50.2300">
    <property type="match status" value="1"/>
</dbReference>
<organism evidence="4 5">
    <name type="scientific">Ruegeria haliotis</name>
    <dbReference type="NCBI Taxonomy" id="2747601"/>
    <lineage>
        <taxon>Bacteria</taxon>
        <taxon>Pseudomonadati</taxon>
        <taxon>Pseudomonadota</taxon>
        <taxon>Alphaproteobacteria</taxon>
        <taxon>Rhodobacterales</taxon>
        <taxon>Roseobacteraceae</taxon>
        <taxon>Ruegeria</taxon>
    </lineage>
</organism>
<comment type="caution">
    <text evidence="4">The sequence shown here is derived from an EMBL/GenBank/DDBJ whole genome shotgun (WGS) entry which is preliminary data.</text>
</comment>
<protein>
    <submittedName>
        <fullName evidence="4">Fused response regulator/phosphatase</fullName>
    </submittedName>
</protein>
<dbReference type="InterPro" id="IPR001789">
    <property type="entry name" value="Sig_transdc_resp-reg_receiver"/>
</dbReference>
<dbReference type="EMBL" id="JABXWT010000003">
    <property type="protein sequence ID" value="NVO55947.1"/>
    <property type="molecule type" value="Genomic_DNA"/>
</dbReference>
<keyword evidence="2" id="KW-0597">Phosphoprotein</keyword>
<dbReference type="PANTHER" id="PTHR43156">
    <property type="entry name" value="STAGE II SPORULATION PROTEIN E-RELATED"/>
    <property type="match status" value="1"/>
</dbReference>
<feature type="domain" description="Response regulatory" evidence="3">
    <location>
        <begin position="54"/>
        <end position="170"/>
    </location>
</feature>
<dbReference type="PANTHER" id="PTHR43156:SF2">
    <property type="entry name" value="STAGE II SPORULATION PROTEIN E"/>
    <property type="match status" value="1"/>
</dbReference>
<dbReference type="Gene3D" id="3.60.40.10">
    <property type="entry name" value="PPM-type phosphatase domain"/>
    <property type="match status" value="1"/>
</dbReference>
<evidence type="ECO:0000256" key="2">
    <source>
        <dbReference type="PROSITE-ProRule" id="PRU00169"/>
    </source>
</evidence>
<feature type="modified residue" description="4-aspartylphosphate" evidence="2">
    <location>
        <position position="103"/>
    </location>
</feature>
<dbReference type="InterPro" id="IPR011006">
    <property type="entry name" value="CheY-like_superfamily"/>
</dbReference>
<dbReference type="SUPFAM" id="SSF52172">
    <property type="entry name" value="CheY-like"/>
    <property type="match status" value="1"/>
</dbReference>
<evidence type="ECO:0000256" key="1">
    <source>
        <dbReference type="ARBA" id="ARBA00022801"/>
    </source>
</evidence>
<name>A0ABX2PPA8_9RHOB</name>
<dbReference type="InterPro" id="IPR001932">
    <property type="entry name" value="PPM-type_phosphatase-like_dom"/>
</dbReference>
<dbReference type="Pfam" id="PF07228">
    <property type="entry name" value="SpoIIE"/>
    <property type="match status" value="1"/>
</dbReference>
<accession>A0ABX2PPA8</accession>
<dbReference type="Pfam" id="PF00072">
    <property type="entry name" value="Response_reg"/>
    <property type="match status" value="1"/>
</dbReference>
<dbReference type="InterPro" id="IPR052016">
    <property type="entry name" value="Bact_Sigma-Reg"/>
</dbReference>
<evidence type="ECO:0000313" key="4">
    <source>
        <dbReference type="EMBL" id="NVO55947.1"/>
    </source>
</evidence>
<proteinExistence type="predicted"/>
<dbReference type="SMART" id="SM00331">
    <property type="entry name" value="PP2C_SIG"/>
    <property type="match status" value="1"/>
</dbReference>
<keyword evidence="5" id="KW-1185">Reference proteome</keyword>
<dbReference type="Proteomes" id="UP000630805">
    <property type="component" value="Unassembled WGS sequence"/>
</dbReference>
<reference evidence="4 5" key="1">
    <citation type="submission" date="2020-06" db="EMBL/GenBank/DDBJ databases">
        <authorList>
            <person name="Cao W.R."/>
        </authorList>
    </citation>
    <scope>NUCLEOTIDE SEQUENCE [LARGE SCALE GENOMIC DNA]</scope>
    <source>
        <strain evidence="4 5">B1Z28</strain>
    </source>
</reference>
<dbReference type="InterPro" id="IPR036457">
    <property type="entry name" value="PPM-type-like_dom_sf"/>
</dbReference>